<proteinExistence type="predicted"/>
<accession>W5SV98</accession>
<organism evidence="1 2">
    <name type="scientific">Borrelia coriaceae ATCC 43381</name>
    <dbReference type="NCBI Taxonomy" id="1408429"/>
    <lineage>
        <taxon>Bacteria</taxon>
        <taxon>Pseudomonadati</taxon>
        <taxon>Spirochaetota</taxon>
        <taxon>Spirochaetia</taxon>
        <taxon>Spirochaetales</taxon>
        <taxon>Borreliaceae</taxon>
        <taxon>Borrelia</taxon>
    </lineage>
</organism>
<gene>
    <name evidence="1" type="ORF">BCO_0900007</name>
</gene>
<dbReference type="STRING" id="1313292.BCO_0900007"/>
<dbReference type="PATRIC" id="fig|1313292.3.peg.452"/>
<reference evidence="1" key="1">
    <citation type="submission" date="2013-04" db="EMBL/GenBank/DDBJ databases">
        <title>Comparative Genomics of Relapsing Fever Spirochetes.</title>
        <authorList>
            <person name="Schwan T.G."/>
            <person name="Raffel S.J."/>
            <person name="Porcella S.F."/>
            <person name="Martens C.A."/>
            <person name="Bruno D.P."/>
            <person name="Ricklefs S.M."/>
            <person name="Barbian K.B."/>
        </authorList>
    </citation>
    <scope>NUCLEOTIDE SEQUENCE [LARGE SCALE GENOMIC DNA]</scope>
    <source>
        <strain evidence="1">Co53</strain>
    </source>
</reference>
<keyword evidence="2" id="KW-1185">Reference proteome</keyword>
<evidence type="ECO:0000313" key="1">
    <source>
        <dbReference type="EMBL" id="AHH10603.1"/>
    </source>
</evidence>
<dbReference type="EMBL" id="CP005745">
    <property type="protein sequence ID" value="AHH10603.1"/>
    <property type="molecule type" value="Genomic_DNA"/>
</dbReference>
<sequence>MIPSNAKNSVSIGIKIYLLATRAFIVSIERVGGQSRMIKS</sequence>
<dbReference type="Proteomes" id="UP000019330">
    <property type="component" value="Chromosome"/>
</dbReference>
<protein>
    <submittedName>
        <fullName evidence="1">Uncharacterized protein</fullName>
    </submittedName>
</protein>
<name>W5SV98_9SPIR</name>
<dbReference type="AlphaFoldDB" id="W5SV98"/>
<dbReference type="HOGENOM" id="CLU_3285833_0_0_12"/>
<evidence type="ECO:0000313" key="2">
    <source>
        <dbReference type="Proteomes" id="UP000019330"/>
    </source>
</evidence>